<keyword evidence="3" id="KW-1185">Reference proteome</keyword>
<dbReference type="AlphaFoldDB" id="A0A8X6MCM8"/>
<evidence type="ECO:0000313" key="3">
    <source>
        <dbReference type="Proteomes" id="UP000886998"/>
    </source>
</evidence>
<organism evidence="2 3">
    <name type="scientific">Trichonephila inaurata madagascariensis</name>
    <dbReference type="NCBI Taxonomy" id="2747483"/>
    <lineage>
        <taxon>Eukaryota</taxon>
        <taxon>Metazoa</taxon>
        <taxon>Ecdysozoa</taxon>
        <taxon>Arthropoda</taxon>
        <taxon>Chelicerata</taxon>
        <taxon>Arachnida</taxon>
        <taxon>Araneae</taxon>
        <taxon>Araneomorphae</taxon>
        <taxon>Entelegynae</taxon>
        <taxon>Araneoidea</taxon>
        <taxon>Nephilidae</taxon>
        <taxon>Trichonephila</taxon>
        <taxon>Trichonephila inaurata</taxon>
    </lineage>
</organism>
<accession>A0A8X6MCM8</accession>
<evidence type="ECO:0000313" key="2">
    <source>
        <dbReference type="EMBL" id="GFS41234.1"/>
    </source>
</evidence>
<gene>
    <name evidence="2" type="ORF">TNIN_323711</name>
</gene>
<feature type="region of interest" description="Disordered" evidence="1">
    <location>
        <begin position="87"/>
        <end position="107"/>
    </location>
</feature>
<name>A0A8X6MCM8_9ARAC</name>
<proteinExistence type="predicted"/>
<protein>
    <submittedName>
        <fullName evidence="2">Uncharacterized protein</fullName>
    </submittedName>
</protein>
<sequence length="107" mass="12020">MALNRTCFKQGKEILKRVRTPENLNAANQKMFESQPINPTPSASLSTELKPKGPKWFQIGTADAFVATNRRPNIMRTRLGPRWWPPDLQCITSRPQPATSSTPPNCS</sequence>
<feature type="compositionally biased region" description="Polar residues" evidence="1">
    <location>
        <begin position="90"/>
        <end position="107"/>
    </location>
</feature>
<evidence type="ECO:0000256" key="1">
    <source>
        <dbReference type="SAM" id="MobiDB-lite"/>
    </source>
</evidence>
<dbReference type="EMBL" id="BMAV01025395">
    <property type="protein sequence ID" value="GFS41234.1"/>
    <property type="molecule type" value="Genomic_DNA"/>
</dbReference>
<reference evidence="2" key="1">
    <citation type="submission" date="2020-08" db="EMBL/GenBank/DDBJ databases">
        <title>Multicomponent nature underlies the extraordinary mechanical properties of spider dragline silk.</title>
        <authorList>
            <person name="Kono N."/>
            <person name="Nakamura H."/>
            <person name="Mori M."/>
            <person name="Yoshida Y."/>
            <person name="Ohtoshi R."/>
            <person name="Malay A.D."/>
            <person name="Moran D.A.P."/>
            <person name="Tomita M."/>
            <person name="Numata K."/>
            <person name="Arakawa K."/>
        </authorList>
    </citation>
    <scope>NUCLEOTIDE SEQUENCE</scope>
</reference>
<comment type="caution">
    <text evidence="2">The sequence shown here is derived from an EMBL/GenBank/DDBJ whole genome shotgun (WGS) entry which is preliminary data.</text>
</comment>
<dbReference type="Proteomes" id="UP000886998">
    <property type="component" value="Unassembled WGS sequence"/>
</dbReference>